<keyword evidence="2" id="KW-1185">Reference proteome</keyword>
<gene>
    <name evidence="1" type="ORF">Enr10x_32090</name>
</gene>
<sequence>MYAIIIAVALGNFQGLDQIEPGDWFHKSNNQYLQLNMQLFGQYSRLKTVSFMFSRAGKDSSGKPYFGIRRLTGLYSVEQKGDEKLIYCEFVRLTDLFENMGKKSGKYKVDYTVVFHAKVTRSGELEIYYTSDDVKNLIGWPVNHKMRFQKKTKDSISK</sequence>
<dbReference type="EMBL" id="CP037421">
    <property type="protein sequence ID" value="QDT27874.1"/>
    <property type="molecule type" value="Genomic_DNA"/>
</dbReference>
<reference evidence="1 2" key="1">
    <citation type="submission" date="2019-03" db="EMBL/GenBank/DDBJ databases">
        <title>Deep-cultivation of Planctomycetes and their phenomic and genomic characterization uncovers novel biology.</title>
        <authorList>
            <person name="Wiegand S."/>
            <person name="Jogler M."/>
            <person name="Boedeker C."/>
            <person name="Pinto D."/>
            <person name="Vollmers J."/>
            <person name="Rivas-Marin E."/>
            <person name="Kohn T."/>
            <person name="Peeters S.H."/>
            <person name="Heuer A."/>
            <person name="Rast P."/>
            <person name="Oberbeckmann S."/>
            <person name="Bunk B."/>
            <person name="Jeske O."/>
            <person name="Meyerdierks A."/>
            <person name="Storesund J.E."/>
            <person name="Kallscheuer N."/>
            <person name="Luecker S."/>
            <person name="Lage O.M."/>
            <person name="Pohl T."/>
            <person name="Merkel B.J."/>
            <person name="Hornburger P."/>
            <person name="Mueller R.-W."/>
            <person name="Bruemmer F."/>
            <person name="Labrenz M."/>
            <person name="Spormann A.M."/>
            <person name="Op den Camp H."/>
            <person name="Overmann J."/>
            <person name="Amann R."/>
            <person name="Jetten M.S.M."/>
            <person name="Mascher T."/>
            <person name="Medema M.H."/>
            <person name="Devos D.P."/>
            <person name="Kaster A.-K."/>
            <person name="Ovreas L."/>
            <person name="Rohde M."/>
            <person name="Galperin M.Y."/>
            <person name="Jogler C."/>
        </authorList>
    </citation>
    <scope>NUCLEOTIDE SEQUENCE [LARGE SCALE GENOMIC DNA]</scope>
    <source>
        <strain evidence="1 2">Enr10</strain>
    </source>
</reference>
<evidence type="ECO:0000313" key="1">
    <source>
        <dbReference type="EMBL" id="QDT27874.1"/>
    </source>
</evidence>
<dbReference type="AlphaFoldDB" id="A0A517Q8D6"/>
<name>A0A517Q8D6_9PLAN</name>
<dbReference type="RefSeq" id="WP_145450590.1">
    <property type="nucleotide sequence ID" value="NZ_CP037421.1"/>
</dbReference>
<accession>A0A517Q8D6</accession>
<evidence type="ECO:0000313" key="2">
    <source>
        <dbReference type="Proteomes" id="UP000315647"/>
    </source>
</evidence>
<organism evidence="1 2">
    <name type="scientific">Gimesia panareensis</name>
    <dbReference type="NCBI Taxonomy" id="2527978"/>
    <lineage>
        <taxon>Bacteria</taxon>
        <taxon>Pseudomonadati</taxon>
        <taxon>Planctomycetota</taxon>
        <taxon>Planctomycetia</taxon>
        <taxon>Planctomycetales</taxon>
        <taxon>Planctomycetaceae</taxon>
        <taxon>Gimesia</taxon>
    </lineage>
</organism>
<proteinExistence type="predicted"/>
<protein>
    <submittedName>
        <fullName evidence="1">Uncharacterized protein</fullName>
    </submittedName>
</protein>
<dbReference type="Proteomes" id="UP000315647">
    <property type="component" value="Chromosome"/>
</dbReference>